<organism evidence="1 2">
    <name type="scientific">Catharanthus roseus</name>
    <name type="common">Madagascar periwinkle</name>
    <name type="synonym">Vinca rosea</name>
    <dbReference type="NCBI Taxonomy" id="4058"/>
    <lineage>
        <taxon>Eukaryota</taxon>
        <taxon>Viridiplantae</taxon>
        <taxon>Streptophyta</taxon>
        <taxon>Embryophyta</taxon>
        <taxon>Tracheophyta</taxon>
        <taxon>Spermatophyta</taxon>
        <taxon>Magnoliopsida</taxon>
        <taxon>eudicotyledons</taxon>
        <taxon>Gunneridae</taxon>
        <taxon>Pentapetalae</taxon>
        <taxon>asterids</taxon>
        <taxon>lamiids</taxon>
        <taxon>Gentianales</taxon>
        <taxon>Apocynaceae</taxon>
        <taxon>Rauvolfioideae</taxon>
        <taxon>Vinceae</taxon>
        <taxon>Catharanthinae</taxon>
        <taxon>Catharanthus</taxon>
    </lineage>
</organism>
<gene>
    <name evidence="1" type="ORF">M9H77_34312</name>
</gene>
<protein>
    <submittedName>
        <fullName evidence="1">Uncharacterized protein</fullName>
    </submittedName>
</protein>
<proteinExistence type="predicted"/>
<reference evidence="2" key="1">
    <citation type="journal article" date="2023" name="Nat. Plants">
        <title>Single-cell RNA sequencing provides a high-resolution roadmap for understanding the multicellular compartmentation of specialized metabolism.</title>
        <authorList>
            <person name="Sun S."/>
            <person name="Shen X."/>
            <person name="Li Y."/>
            <person name="Li Y."/>
            <person name="Wang S."/>
            <person name="Li R."/>
            <person name="Zhang H."/>
            <person name="Shen G."/>
            <person name="Guo B."/>
            <person name="Wei J."/>
            <person name="Xu J."/>
            <person name="St-Pierre B."/>
            <person name="Chen S."/>
            <person name="Sun C."/>
        </authorList>
    </citation>
    <scope>NUCLEOTIDE SEQUENCE [LARGE SCALE GENOMIC DNA]</scope>
</reference>
<comment type="caution">
    <text evidence="1">The sequence shown here is derived from an EMBL/GenBank/DDBJ whole genome shotgun (WGS) entry which is preliminary data.</text>
</comment>
<sequence>MYWPSLVNSVLHSQMVVCNICGDAGVVEAIVTCARCKTSHEHIYCKRTYQLNLPEIWVCEECEALINGSSLNAPGKLQCDSRHPNELPNELKQNPVDGKKKVQTGKVKPLSVEEVIMLTSDAGKSGSPVKALRSSIVHRKRVSMLDSAPTKIRGIPPKSNPQPVTRNPSLEISTQSRLTTARQQVVQSFEGLRGKGASQAPVLKQSQKEYIQSGQHITAIKDNAIIRNVQKTMGNPATAFVTASLVQDNQPIFNSGRCTISLEKDAAGAPLEKLTKKGQPMNTVINKADIRRAQFAVENASIASISTSSLRIDLPIVNSGKIIYFSSALISFQARISVSANMIVDPDSASASANGKFLYIPAAEASWKGSFKVLLSSRNQGEIIGDIEGHPPSSVRKKVYESSKLMPEVLQFELVQRGALWTSLFGNCGPDRRDIGLYFFPSTSERCENYISLLEHIEAADLVLRKCTDGLELLIFHSKLLHMDCQRWNGMYFFWGLFRHLKLTINTVNQCRDEGKGDQVVEMEIDMIGGEHVGRVDMVVPRIPLLAPLKVENESFNDIAVSRMPLLLAPPKVEKEPVNDDIAIPRIPPGFEYIYGSKVQISDPSAAETNGFGACLKVQKPGEHNSVAASSKPKKSPGLNVFQQQQTLKKVKSEL</sequence>
<name>A0ACB9ZKU2_CATRO</name>
<dbReference type="EMBL" id="CM044708">
    <property type="protein sequence ID" value="KAI5648307.1"/>
    <property type="molecule type" value="Genomic_DNA"/>
</dbReference>
<evidence type="ECO:0000313" key="2">
    <source>
        <dbReference type="Proteomes" id="UP001060085"/>
    </source>
</evidence>
<keyword evidence="2" id="KW-1185">Reference proteome</keyword>
<evidence type="ECO:0000313" key="1">
    <source>
        <dbReference type="EMBL" id="KAI5648307.1"/>
    </source>
</evidence>
<accession>A0ACB9ZKU2</accession>
<dbReference type="Proteomes" id="UP001060085">
    <property type="component" value="Linkage Group LG08"/>
</dbReference>